<dbReference type="EMBL" id="JAIXMP010000059">
    <property type="protein sequence ID" value="KAI9244469.1"/>
    <property type="molecule type" value="Genomic_DNA"/>
</dbReference>
<evidence type="ECO:0000256" key="2">
    <source>
        <dbReference type="ARBA" id="ARBA00012489"/>
    </source>
</evidence>
<dbReference type="AlphaFoldDB" id="A0AAD5P7B8"/>
<dbReference type="GO" id="GO:0051307">
    <property type="term" value="P:meiotic chromosome separation"/>
    <property type="evidence" value="ECO:0007669"/>
    <property type="project" value="TreeGrafter"/>
</dbReference>
<accession>A0AAD5P7B8</accession>
<dbReference type="InterPro" id="IPR005314">
    <property type="entry name" value="Peptidase_C50"/>
</dbReference>
<dbReference type="PROSITE" id="PS51700">
    <property type="entry name" value="SEPARIN"/>
    <property type="match status" value="1"/>
</dbReference>
<dbReference type="Proteomes" id="UP001209540">
    <property type="component" value="Unassembled WGS sequence"/>
</dbReference>
<sequence length="526" mass="60153">MHPPSLYGSVENQRWLRGHLEYLRDAYNEEHDLDDSEFQKKFVDIIPPHWTVCSITMNPNTDEICIVRLQAEITPIVVKLPLHRSRRPSTERKNMDFVNAVEELKQIISESDKTISTAKFYTEKSAVNEWWKRRMQLDHQLKRLLTTMENEWLGGFKGLLCGNYHEDPEGVQKFQRKLCQLVCSFIYGLPPNSTREKSQKTIDISLDMCRVFLRLGADPSERELDDIVYFLLSCYESQDVSVDYYRADILKNQLRGEINRYHEAASVKDIDTMAREQDNHVILIPDNNLHQFPLESLPIIRSQSVSRVPCLSFLRDRILRNRASTGEDGEDGIWTEVSVNSKKTCYVLNPSGDLMHTQNEFEGAFKNMDGWQGLIHEKPAELRWHNMLESRDLYMYFGHSAGQSIIRGQNIKKLKYCPVAILMGCSSGTLVDKGEYDADGYVMNFLLGGSPAVVANLWDVTDKSIDQLTSKMLNTWGLLNQNSKTKTSSSTSLVEAVSSSRDACTLPYLIGAAPIVYGIPVYIKRS</sequence>
<evidence type="ECO:0000256" key="3">
    <source>
        <dbReference type="ARBA" id="ARBA00022801"/>
    </source>
</evidence>
<dbReference type="GO" id="GO:0072686">
    <property type="term" value="C:mitotic spindle"/>
    <property type="evidence" value="ECO:0007669"/>
    <property type="project" value="TreeGrafter"/>
</dbReference>
<comment type="caution">
    <text evidence="6">The sequence shown here is derived from an EMBL/GenBank/DDBJ whole genome shotgun (WGS) entry which is preliminary data.</text>
</comment>
<name>A0AAD5P7B8_9FUNG</name>
<reference evidence="6" key="2">
    <citation type="submission" date="2023-02" db="EMBL/GenBank/DDBJ databases">
        <authorList>
            <consortium name="DOE Joint Genome Institute"/>
            <person name="Mondo S.J."/>
            <person name="Chang Y."/>
            <person name="Wang Y."/>
            <person name="Ahrendt S."/>
            <person name="Andreopoulos W."/>
            <person name="Barry K."/>
            <person name="Beard J."/>
            <person name="Benny G.L."/>
            <person name="Blankenship S."/>
            <person name="Bonito G."/>
            <person name="Cuomo C."/>
            <person name="Desiro A."/>
            <person name="Gervers K.A."/>
            <person name="Hundley H."/>
            <person name="Kuo A."/>
            <person name="LaButti K."/>
            <person name="Lang B.F."/>
            <person name="Lipzen A."/>
            <person name="O'Donnell K."/>
            <person name="Pangilinan J."/>
            <person name="Reynolds N."/>
            <person name="Sandor L."/>
            <person name="Smith M.W."/>
            <person name="Tsang A."/>
            <person name="Grigoriev I.V."/>
            <person name="Stajich J.E."/>
            <person name="Spatafora J.W."/>
        </authorList>
    </citation>
    <scope>NUCLEOTIDE SEQUENCE</scope>
    <source>
        <strain evidence="6">RSA 2281</strain>
    </source>
</reference>
<evidence type="ECO:0000259" key="5">
    <source>
        <dbReference type="PROSITE" id="PS51700"/>
    </source>
</evidence>
<proteinExistence type="predicted"/>
<dbReference type="GO" id="GO:0005737">
    <property type="term" value="C:cytoplasm"/>
    <property type="evidence" value="ECO:0007669"/>
    <property type="project" value="TreeGrafter"/>
</dbReference>
<dbReference type="GO" id="GO:0004197">
    <property type="term" value="F:cysteine-type endopeptidase activity"/>
    <property type="evidence" value="ECO:0007669"/>
    <property type="project" value="InterPro"/>
</dbReference>
<protein>
    <recommendedName>
        <fullName evidence="2">separase</fullName>
        <ecNumber evidence="2">3.4.22.49</ecNumber>
    </recommendedName>
</protein>
<keyword evidence="3" id="KW-0378">Hydrolase</keyword>
<dbReference type="PANTHER" id="PTHR12792">
    <property type="entry name" value="EXTRA SPINDLE POLES 1-RELATED"/>
    <property type="match status" value="1"/>
</dbReference>
<dbReference type="GO" id="GO:0005634">
    <property type="term" value="C:nucleus"/>
    <property type="evidence" value="ECO:0007669"/>
    <property type="project" value="InterPro"/>
</dbReference>
<evidence type="ECO:0000313" key="7">
    <source>
        <dbReference type="Proteomes" id="UP001209540"/>
    </source>
</evidence>
<evidence type="ECO:0000256" key="4">
    <source>
        <dbReference type="ARBA" id="ARBA00022829"/>
    </source>
</evidence>
<dbReference type="PANTHER" id="PTHR12792:SF0">
    <property type="entry name" value="SEPARIN"/>
    <property type="match status" value="1"/>
</dbReference>
<dbReference type="Pfam" id="PF03568">
    <property type="entry name" value="Separin_C"/>
    <property type="match status" value="1"/>
</dbReference>
<keyword evidence="7" id="KW-1185">Reference proteome</keyword>
<dbReference type="EC" id="3.4.22.49" evidence="2"/>
<reference evidence="6" key="1">
    <citation type="journal article" date="2022" name="IScience">
        <title>Evolution of zygomycete secretomes and the origins of terrestrial fungal ecologies.</title>
        <authorList>
            <person name="Chang Y."/>
            <person name="Wang Y."/>
            <person name="Mondo S."/>
            <person name="Ahrendt S."/>
            <person name="Andreopoulos W."/>
            <person name="Barry K."/>
            <person name="Beard J."/>
            <person name="Benny G.L."/>
            <person name="Blankenship S."/>
            <person name="Bonito G."/>
            <person name="Cuomo C."/>
            <person name="Desiro A."/>
            <person name="Gervers K.A."/>
            <person name="Hundley H."/>
            <person name="Kuo A."/>
            <person name="LaButti K."/>
            <person name="Lang B.F."/>
            <person name="Lipzen A."/>
            <person name="O'Donnell K."/>
            <person name="Pangilinan J."/>
            <person name="Reynolds N."/>
            <person name="Sandor L."/>
            <person name="Smith M.E."/>
            <person name="Tsang A."/>
            <person name="Grigoriev I.V."/>
            <person name="Stajich J.E."/>
            <person name="Spatafora J.W."/>
        </authorList>
    </citation>
    <scope>NUCLEOTIDE SEQUENCE</scope>
    <source>
        <strain evidence="6">RSA 2281</strain>
    </source>
</reference>
<evidence type="ECO:0000313" key="6">
    <source>
        <dbReference type="EMBL" id="KAI9244469.1"/>
    </source>
</evidence>
<gene>
    <name evidence="6" type="ORF">BDA99DRAFT_448394</name>
</gene>
<dbReference type="GO" id="GO:0044732">
    <property type="term" value="C:mitotic spindle pole body"/>
    <property type="evidence" value="ECO:0007669"/>
    <property type="project" value="TreeGrafter"/>
</dbReference>
<dbReference type="GO" id="GO:0006508">
    <property type="term" value="P:proteolysis"/>
    <property type="evidence" value="ECO:0007669"/>
    <property type="project" value="InterPro"/>
</dbReference>
<organism evidence="6 7">
    <name type="scientific">Phascolomyces articulosus</name>
    <dbReference type="NCBI Taxonomy" id="60185"/>
    <lineage>
        <taxon>Eukaryota</taxon>
        <taxon>Fungi</taxon>
        <taxon>Fungi incertae sedis</taxon>
        <taxon>Mucoromycota</taxon>
        <taxon>Mucoromycotina</taxon>
        <taxon>Mucoromycetes</taxon>
        <taxon>Mucorales</taxon>
        <taxon>Lichtheimiaceae</taxon>
        <taxon>Phascolomyces</taxon>
    </lineage>
</organism>
<dbReference type="InterPro" id="IPR030397">
    <property type="entry name" value="SEPARIN_core_dom"/>
</dbReference>
<keyword evidence="4" id="KW-0159">Chromosome partition</keyword>
<feature type="domain" description="Peptidase C50" evidence="5">
    <location>
        <begin position="341"/>
        <end position="436"/>
    </location>
</feature>
<evidence type="ECO:0000256" key="1">
    <source>
        <dbReference type="ARBA" id="ARBA00000451"/>
    </source>
</evidence>
<comment type="catalytic activity">
    <reaction evidence="1">
        <text>All bonds known to be hydrolyzed by this endopeptidase have arginine in P1 and an acidic residue in P4. P6 is often occupied by an acidic residue or by a hydroxy-amino-acid residue, the phosphorylation of which enhances cleavage.</text>
        <dbReference type="EC" id="3.4.22.49"/>
    </reaction>
</comment>